<accession>A0A1F6NYB5</accession>
<dbReference type="InterPro" id="IPR029068">
    <property type="entry name" value="Glyas_Bleomycin-R_OHBP_Dase"/>
</dbReference>
<dbReference type="InterPro" id="IPR037523">
    <property type="entry name" value="VOC_core"/>
</dbReference>
<dbReference type="PANTHER" id="PTHR36113:SF6">
    <property type="entry name" value="FOSFOMYCIN RESISTANCE PROTEIN FOSX"/>
    <property type="match status" value="1"/>
</dbReference>
<organism evidence="3 4">
    <name type="scientific">Candidatus Magasanikbacteria bacterium RIFOXYC2_FULL_42_28</name>
    <dbReference type="NCBI Taxonomy" id="1798704"/>
    <lineage>
        <taxon>Bacteria</taxon>
        <taxon>Candidatus Magasanikiibacteriota</taxon>
    </lineage>
</organism>
<dbReference type="InterPro" id="IPR037478">
    <property type="entry name" value="YwkD-like_dom"/>
</dbReference>
<feature type="domain" description="VOC" evidence="2">
    <location>
        <begin position="5"/>
        <end position="127"/>
    </location>
</feature>
<evidence type="ECO:0000259" key="2">
    <source>
        <dbReference type="PROSITE" id="PS51819"/>
    </source>
</evidence>
<name>A0A1F6NYB5_9BACT</name>
<dbReference type="GO" id="GO:0046872">
    <property type="term" value="F:metal ion binding"/>
    <property type="evidence" value="ECO:0007669"/>
    <property type="project" value="UniProtKB-KW"/>
</dbReference>
<dbReference type="InterPro" id="IPR004360">
    <property type="entry name" value="Glyas_Fos-R_dOase_dom"/>
</dbReference>
<evidence type="ECO:0000313" key="4">
    <source>
        <dbReference type="Proteomes" id="UP000177907"/>
    </source>
</evidence>
<sequence length="127" mass="14554">MLFKTVNHVAIIASDLEISRNFYIGKLGFKLIKTIDRSERQSTILYLDAGNIIIELMSFPNPPKRPAWPEACGLRHLAFDVENFDEMITKLNELGITTEQPRVDARTGKRLTFFNDPDNLPLEICEM</sequence>
<gene>
    <name evidence="3" type="ORF">A3J93_01835</name>
</gene>
<comment type="caution">
    <text evidence="3">The sequence shown here is derived from an EMBL/GenBank/DDBJ whole genome shotgun (WGS) entry which is preliminary data.</text>
</comment>
<proteinExistence type="predicted"/>
<dbReference type="PANTHER" id="PTHR36113">
    <property type="entry name" value="LYASE, PUTATIVE-RELATED-RELATED"/>
    <property type="match status" value="1"/>
</dbReference>
<reference evidence="3 4" key="1">
    <citation type="journal article" date="2016" name="Nat. Commun.">
        <title>Thousands of microbial genomes shed light on interconnected biogeochemical processes in an aquifer system.</title>
        <authorList>
            <person name="Anantharaman K."/>
            <person name="Brown C.T."/>
            <person name="Hug L.A."/>
            <person name="Sharon I."/>
            <person name="Castelle C.J."/>
            <person name="Probst A.J."/>
            <person name="Thomas B.C."/>
            <person name="Singh A."/>
            <person name="Wilkins M.J."/>
            <person name="Karaoz U."/>
            <person name="Brodie E.L."/>
            <person name="Williams K.H."/>
            <person name="Hubbard S.S."/>
            <person name="Banfield J.F."/>
        </authorList>
    </citation>
    <scope>NUCLEOTIDE SEQUENCE [LARGE SCALE GENOMIC DNA]</scope>
</reference>
<dbReference type="Pfam" id="PF00903">
    <property type="entry name" value="Glyoxalase"/>
    <property type="match status" value="1"/>
</dbReference>
<protein>
    <recommendedName>
        <fullName evidence="2">VOC domain-containing protein</fullName>
    </recommendedName>
</protein>
<dbReference type="AlphaFoldDB" id="A0A1F6NYB5"/>
<dbReference type="Proteomes" id="UP000177907">
    <property type="component" value="Unassembled WGS sequence"/>
</dbReference>
<dbReference type="STRING" id="1798704.A3J93_01835"/>
<dbReference type="PROSITE" id="PS51819">
    <property type="entry name" value="VOC"/>
    <property type="match status" value="1"/>
</dbReference>
<evidence type="ECO:0000313" key="3">
    <source>
        <dbReference type="EMBL" id="OGH88810.1"/>
    </source>
</evidence>
<dbReference type="CDD" id="cd08352">
    <property type="entry name" value="VOC_Bs_YwkD_like"/>
    <property type="match status" value="1"/>
</dbReference>
<dbReference type="EMBL" id="MFQZ01000001">
    <property type="protein sequence ID" value="OGH88810.1"/>
    <property type="molecule type" value="Genomic_DNA"/>
</dbReference>
<dbReference type="SUPFAM" id="SSF54593">
    <property type="entry name" value="Glyoxalase/Bleomycin resistance protein/Dihydroxybiphenyl dioxygenase"/>
    <property type="match status" value="1"/>
</dbReference>
<evidence type="ECO:0000256" key="1">
    <source>
        <dbReference type="ARBA" id="ARBA00022723"/>
    </source>
</evidence>
<dbReference type="InterPro" id="IPR051332">
    <property type="entry name" value="Fosfomycin_Res_Enzymes"/>
</dbReference>
<dbReference type="Gene3D" id="3.10.180.10">
    <property type="entry name" value="2,3-Dihydroxybiphenyl 1,2-Dioxygenase, domain 1"/>
    <property type="match status" value="1"/>
</dbReference>
<keyword evidence="1" id="KW-0479">Metal-binding</keyword>